<dbReference type="RefSeq" id="WP_065621013.1">
    <property type="nucleotide sequence ID" value="NZ_LYOZ01000037.1"/>
</dbReference>
<organism evidence="3 4">
    <name type="scientific">Legionella jamestowniensis</name>
    <dbReference type="NCBI Taxonomy" id="455"/>
    <lineage>
        <taxon>Bacteria</taxon>
        <taxon>Pseudomonadati</taxon>
        <taxon>Pseudomonadota</taxon>
        <taxon>Gammaproteobacteria</taxon>
        <taxon>Legionellales</taxon>
        <taxon>Legionellaceae</taxon>
        <taxon>Legionella</taxon>
    </lineage>
</organism>
<keyword evidence="2" id="KW-1133">Transmembrane helix</keyword>
<dbReference type="EMBL" id="LYOZ01000037">
    <property type="protein sequence ID" value="OCH97450.1"/>
    <property type="molecule type" value="Genomic_DNA"/>
</dbReference>
<feature type="transmembrane region" description="Helical" evidence="2">
    <location>
        <begin position="66"/>
        <end position="86"/>
    </location>
</feature>
<evidence type="ECO:0000313" key="3">
    <source>
        <dbReference type="EMBL" id="OCH97450.1"/>
    </source>
</evidence>
<sequence length="159" mass="16386">MAITEQIKTNYSFILKCMAALATGALLTLAIVAAFMMKTTALVAPILFSAAATGVAGGMAVAAAPILPIAAMLAILGGICLLPFCFGNSCTASRHVHTASWGTPFSFYPPASSHVHSGSILTGGHVHGHSQPHSGPYHSHSHSGNHHGHDFGSTHHGHF</sequence>
<gene>
    <name evidence="3" type="ORF">A8135_02960</name>
</gene>
<dbReference type="Proteomes" id="UP000093336">
    <property type="component" value="Unassembled WGS sequence"/>
</dbReference>
<accession>A0ABX2XS85</accession>
<name>A0ABX2XS85_9GAMM</name>
<feature type="transmembrane region" description="Helical" evidence="2">
    <location>
        <begin position="13"/>
        <end position="35"/>
    </location>
</feature>
<feature type="region of interest" description="Disordered" evidence="1">
    <location>
        <begin position="122"/>
        <end position="159"/>
    </location>
</feature>
<proteinExistence type="predicted"/>
<protein>
    <recommendedName>
        <fullName evidence="5">Transmembrane protein</fullName>
    </recommendedName>
</protein>
<keyword evidence="2" id="KW-0812">Transmembrane</keyword>
<keyword evidence="2" id="KW-0472">Membrane</keyword>
<evidence type="ECO:0000313" key="4">
    <source>
        <dbReference type="Proteomes" id="UP000093336"/>
    </source>
</evidence>
<keyword evidence="4" id="KW-1185">Reference proteome</keyword>
<evidence type="ECO:0000256" key="2">
    <source>
        <dbReference type="SAM" id="Phobius"/>
    </source>
</evidence>
<evidence type="ECO:0000256" key="1">
    <source>
        <dbReference type="SAM" id="MobiDB-lite"/>
    </source>
</evidence>
<evidence type="ECO:0008006" key="5">
    <source>
        <dbReference type="Google" id="ProtNLM"/>
    </source>
</evidence>
<feature type="compositionally biased region" description="Low complexity" evidence="1">
    <location>
        <begin position="129"/>
        <end position="138"/>
    </location>
</feature>
<comment type="caution">
    <text evidence="3">The sequence shown here is derived from an EMBL/GenBank/DDBJ whole genome shotgun (WGS) entry which is preliminary data.</text>
</comment>
<reference evidence="3 4" key="1">
    <citation type="submission" date="2016-05" db="EMBL/GenBank/DDBJ databases">
        <authorList>
            <person name="Prochazka B."/>
            <person name="Indra A."/>
            <person name="Hasenberger P."/>
            <person name="Blaschitz M."/>
            <person name="Wagner L."/>
            <person name="Wewalka G."/>
            <person name="Sorschag S."/>
            <person name="Schmid D."/>
            <person name="Ruppitsch W."/>
        </authorList>
    </citation>
    <scope>NUCLEOTIDE SEQUENCE [LARGE SCALE GENOMIC DNA]</scope>
    <source>
        <strain evidence="3 4">974010_12</strain>
    </source>
</reference>